<accession>A0A1I6U9X6</accession>
<evidence type="ECO:0000313" key="3">
    <source>
        <dbReference type="Proteomes" id="UP000199239"/>
    </source>
</evidence>
<dbReference type="PANTHER" id="PTHR43617">
    <property type="entry name" value="L-AMINO ACID N-ACETYLTRANSFERASE"/>
    <property type="match status" value="1"/>
</dbReference>
<dbReference type="Gene3D" id="3.40.630.30">
    <property type="match status" value="1"/>
</dbReference>
<keyword evidence="2" id="KW-0808">Transferase</keyword>
<evidence type="ECO:0000313" key="2">
    <source>
        <dbReference type="EMBL" id="SFS98329.1"/>
    </source>
</evidence>
<dbReference type="CDD" id="cd04301">
    <property type="entry name" value="NAT_SF"/>
    <property type="match status" value="1"/>
</dbReference>
<proteinExistence type="predicted"/>
<organism evidence="2 3">
    <name type="scientific">Sulfitobacter marinus</name>
    <dbReference type="NCBI Taxonomy" id="394264"/>
    <lineage>
        <taxon>Bacteria</taxon>
        <taxon>Pseudomonadati</taxon>
        <taxon>Pseudomonadota</taxon>
        <taxon>Alphaproteobacteria</taxon>
        <taxon>Rhodobacterales</taxon>
        <taxon>Roseobacteraceae</taxon>
        <taxon>Sulfitobacter</taxon>
    </lineage>
</organism>
<reference evidence="3" key="1">
    <citation type="submission" date="2016-10" db="EMBL/GenBank/DDBJ databases">
        <authorList>
            <person name="Varghese N."/>
            <person name="Submissions S."/>
        </authorList>
    </citation>
    <scope>NUCLEOTIDE SEQUENCE [LARGE SCALE GENOMIC DNA]</scope>
    <source>
        <strain evidence="3">DSM 23422</strain>
    </source>
</reference>
<gene>
    <name evidence="2" type="ORF">SAMN04488040_2597</name>
</gene>
<dbReference type="PANTHER" id="PTHR43617:SF35">
    <property type="entry name" value="[RIBOSOMAL PROTEIN BS18]-ALANINE N-ACETYLTRANSFERASE"/>
    <property type="match status" value="1"/>
</dbReference>
<dbReference type="Proteomes" id="UP000199239">
    <property type="component" value="Unassembled WGS sequence"/>
</dbReference>
<evidence type="ECO:0000259" key="1">
    <source>
        <dbReference type="PROSITE" id="PS51186"/>
    </source>
</evidence>
<dbReference type="GO" id="GO:0008999">
    <property type="term" value="F:protein-N-terminal-alanine acetyltransferase activity"/>
    <property type="evidence" value="ECO:0007669"/>
    <property type="project" value="TreeGrafter"/>
</dbReference>
<dbReference type="OrthoDB" id="9804026at2"/>
<name>A0A1I6U9X6_9RHOB</name>
<dbReference type="SUPFAM" id="SSF55729">
    <property type="entry name" value="Acyl-CoA N-acyltransferases (Nat)"/>
    <property type="match status" value="1"/>
</dbReference>
<dbReference type="InterPro" id="IPR000182">
    <property type="entry name" value="GNAT_dom"/>
</dbReference>
<dbReference type="PROSITE" id="PS51186">
    <property type="entry name" value="GNAT"/>
    <property type="match status" value="1"/>
</dbReference>
<feature type="domain" description="N-acetyltransferase" evidence="1">
    <location>
        <begin position="1"/>
        <end position="133"/>
    </location>
</feature>
<sequence>MTPNQMAQIHAAAFLHDRAWSAAEIADLLASPFVTALEAQGGFALTRLVAGETELLTIAVDPAYQNQGIGRRLMNTWLTCGADSAFLEVAADNTSAIALYESLGFHKTARRSRYYARKEGAFIDALILSKDLTRG</sequence>
<protein>
    <submittedName>
        <fullName evidence="2">Ribosomal-protein-alanine N-acetyltransferase</fullName>
    </submittedName>
</protein>
<dbReference type="EMBL" id="FPAJ01000004">
    <property type="protein sequence ID" value="SFS98329.1"/>
    <property type="molecule type" value="Genomic_DNA"/>
</dbReference>
<dbReference type="InterPro" id="IPR050276">
    <property type="entry name" value="MshD_Acetyltransferase"/>
</dbReference>
<dbReference type="InterPro" id="IPR016181">
    <property type="entry name" value="Acyl_CoA_acyltransferase"/>
</dbReference>
<dbReference type="AlphaFoldDB" id="A0A1I6U9X6"/>
<dbReference type="Pfam" id="PF00583">
    <property type="entry name" value="Acetyltransf_1"/>
    <property type="match status" value="1"/>
</dbReference>
<dbReference type="STRING" id="394264.SAMN04488040_2597"/>
<keyword evidence="3" id="KW-1185">Reference proteome</keyword>